<feature type="signal peptide" evidence="6">
    <location>
        <begin position="1"/>
        <end position="22"/>
    </location>
</feature>
<protein>
    <recommendedName>
        <fullName evidence="7">Outer membrane protein beta-barrel domain-containing protein</fullName>
    </recommendedName>
</protein>
<evidence type="ECO:0000256" key="4">
    <source>
        <dbReference type="ARBA" id="ARBA00023237"/>
    </source>
</evidence>
<comment type="subcellular location">
    <subcellularLocation>
        <location evidence="1">Cell outer membrane</location>
    </subcellularLocation>
</comment>
<comment type="similarity">
    <text evidence="5">Belongs to the Omp25/RopB family.</text>
</comment>
<dbReference type="PANTHER" id="PTHR34001:SF3">
    <property type="entry name" value="BLL7405 PROTEIN"/>
    <property type="match status" value="1"/>
</dbReference>
<evidence type="ECO:0000256" key="1">
    <source>
        <dbReference type="ARBA" id="ARBA00004442"/>
    </source>
</evidence>
<dbReference type="AlphaFoldDB" id="A0A917Q7S0"/>
<reference evidence="8 9" key="1">
    <citation type="journal article" date="2014" name="Int. J. Syst. Evol. Microbiol.">
        <title>Complete genome sequence of Corynebacterium casei LMG S-19264T (=DSM 44701T), isolated from a smear-ripened cheese.</title>
        <authorList>
            <consortium name="US DOE Joint Genome Institute (JGI-PGF)"/>
            <person name="Walter F."/>
            <person name="Albersmeier A."/>
            <person name="Kalinowski J."/>
            <person name="Ruckert C."/>
        </authorList>
    </citation>
    <scope>NUCLEOTIDE SEQUENCE [LARGE SCALE GENOMIC DNA]</scope>
    <source>
        <strain evidence="8 9">CGMCC 1.9161</strain>
    </source>
</reference>
<keyword evidence="3" id="KW-0472">Membrane</keyword>
<dbReference type="PANTHER" id="PTHR34001">
    <property type="entry name" value="BLL7405 PROTEIN"/>
    <property type="match status" value="1"/>
</dbReference>
<accession>A0A917Q7S0</accession>
<sequence length="278" mass="29020">MRIPLAATAALAAGFLSTGAAAVDLGPLRGGYGSGGLEPVVTWQGGYFAGFAGQTNASFQADKALGDLIAFGLRRTIVEEEMQVSEWLNPQIPDASDTTFGVLAGYNFQFAETILGIEADVTLGALSSSGLDTLSRVQTLSNNERYNVTAKGNIDAKLENWATLRARAGYTLGAFLPFVTGGIALAQYEVVRSAGVDGSRERVDDDGLPITGAVPLQPVSETGTDSGIALGLAAGAGLDVALTQNVFLRGEWQYLFFPDLAGVEMSVNTWRAAAGVKF</sequence>
<dbReference type="Pfam" id="PF13505">
    <property type="entry name" value="OMP_b-brl"/>
    <property type="match status" value="1"/>
</dbReference>
<keyword evidence="9" id="KW-1185">Reference proteome</keyword>
<evidence type="ECO:0000313" key="8">
    <source>
        <dbReference type="EMBL" id="GGK34285.1"/>
    </source>
</evidence>
<feature type="domain" description="Outer membrane protein beta-barrel" evidence="7">
    <location>
        <begin position="9"/>
        <end position="278"/>
    </location>
</feature>
<proteinExistence type="inferred from homology"/>
<gene>
    <name evidence="8" type="ORF">GCM10011322_21270</name>
</gene>
<dbReference type="Proteomes" id="UP000600449">
    <property type="component" value="Unassembled WGS sequence"/>
</dbReference>
<organism evidence="8 9">
    <name type="scientific">Salinarimonas ramus</name>
    <dbReference type="NCBI Taxonomy" id="690164"/>
    <lineage>
        <taxon>Bacteria</taxon>
        <taxon>Pseudomonadati</taxon>
        <taxon>Pseudomonadota</taxon>
        <taxon>Alphaproteobacteria</taxon>
        <taxon>Hyphomicrobiales</taxon>
        <taxon>Salinarimonadaceae</taxon>
        <taxon>Salinarimonas</taxon>
    </lineage>
</organism>
<dbReference type="InterPro" id="IPR051692">
    <property type="entry name" value="OMP-like"/>
</dbReference>
<keyword evidence="4" id="KW-0998">Cell outer membrane</keyword>
<dbReference type="Gene3D" id="2.40.160.20">
    <property type="match status" value="1"/>
</dbReference>
<dbReference type="InterPro" id="IPR027385">
    <property type="entry name" value="Beta-barrel_OMP"/>
</dbReference>
<dbReference type="InterPro" id="IPR011250">
    <property type="entry name" value="OMP/PagP_B-barrel"/>
</dbReference>
<keyword evidence="2 6" id="KW-0732">Signal</keyword>
<feature type="chain" id="PRO_5037126859" description="Outer membrane protein beta-barrel domain-containing protein" evidence="6">
    <location>
        <begin position="23"/>
        <end position="278"/>
    </location>
</feature>
<evidence type="ECO:0000259" key="7">
    <source>
        <dbReference type="Pfam" id="PF13505"/>
    </source>
</evidence>
<evidence type="ECO:0000256" key="5">
    <source>
        <dbReference type="ARBA" id="ARBA00038306"/>
    </source>
</evidence>
<evidence type="ECO:0000256" key="3">
    <source>
        <dbReference type="ARBA" id="ARBA00023136"/>
    </source>
</evidence>
<evidence type="ECO:0000256" key="2">
    <source>
        <dbReference type="ARBA" id="ARBA00022729"/>
    </source>
</evidence>
<evidence type="ECO:0000256" key="6">
    <source>
        <dbReference type="SAM" id="SignalP"/>
    </source>
</evidence>
<dbReference type="RefSeq" id="WP_188912565.1">
    <property type="nucleotide sequence ID" value="NZ_BMMF01000005.1"/>
</dbReference>
<dbReference type="SUPFAM" id="SSF56925">
    <property type="entry name" value="OMPA-like"/>
    <property type="match status" value="1"/>
</dbReference>
<evidence type="ECO:0000313" key="9">
    <source>
        <dbReference type="Proteomes" id="UP000600449"/>
    </source>
</evidence>
<comment type="caution">
    <text evidence="8">The sequence shown here is derived from an EMBL/GenBank/DDBJ whole genome shotgun (WGS) entry which is preliminary data.</text>
</comment>
<name>A0A917Q7S0_9HYPH</name>
<dbReference type="GO" id="GO:0009279">
    <property type="term" value="C:cell outer membrane"/>
    <property type="evidence" value="ECO:0007669"/>
    <property type="project" value="UniProtKB-SubCell"/>
</dbReference>
<dbReference type="EMBL" id="BMMF01000005">
    <property type="protein sequence ID" value="GGK34285.1"/>
    <property type="molecule type" value="Genomic_DNA"/>
</dbReference>